<dbReference type="RefSeq" id="WP_209141272.1">
    <property type="nucleotide sequence ID" value="NZ_JAGHKO010000005.1"/>
</dbReference>
<evidence type="ECO:0000313" key="2">
    <source>
        <dbReference type="Proteomes" id="UP000677244"/>
    </source>
</evidence>
<sequence>MLSRRFFYNYLGRLSGDVKKLKRSEVIIGVDGEQWLVSRRLKTDISARIPLLPAALTILDRYKDYPHCQGKDVVLPINSNQKMNAYLKEIADVCGIHKKLDLSHCPAFVCHYRITHHTKTELNLGLGEAIMLLEMPDCSV</sequence>
<comment type="caution">
    <text evidence="1">The sequence shown here is derived from an EMBL/GenBank/DDBJ whole genome shotgun (WGS) entry which is preliminary data.</text>
</comment>
<keyword evidence="2" id="KW-1185">Reference proteome</keyword>
<accession>A0ABS3YZ64</accession>
<evidence type="ECO:0000313" key="1">
    <source>
        <dbReference type="EMBL" id="MBO9203221.1"/>
    </source>
</evidence>
<organism evidence="1 2">
    <name type="scientific">Niastella soli</name>
    <dbReference type="NCBI Taxonomy" id="2821487"/>
    <lineage>
        <taxon>Bacteria</taxon>
        <taxon>Pseudomonadati</taxon>
        <taxon>Bacteroidota</taxon>
        <taxon>Chitinophagia</taxon>
        <taxon>Chitinophagales</taxon>
        <taxon>Chitinophagaceae</taxon>
        <taxon>Niastella</taxon>
    </lineage>
</organism>
<gene>
    <name evidence="1" type="ORF">J7I42_23225</name>
</gene>
<protein>
    <recommendedName>
        <fullName evidence="3">Piwi domain-containing protein</fullName>
    </recommendedName>
</protein>
<reference evidence="1 2" key="1">
    <citation type="submission" date="2021-03" db="EMBL/GenBank/DDBJ databases">
        <title>Assistant Professor.</title>
        <authorList>
            <person name="Huq M.A."/>
        </authorList>
    </citation>
    <scope>NUCLEOTIDE SEQUENCE [LARGE SCALE GENOMIC DNA]</scope>
    <source>
        <strain evidence="1 2">MAH-29</strain>
    </source>
</reference>
<proteinExistence type="predicted"/>
<dbReference type="InterPro" id="IPR011010">
    <property type="entry name" value="DNA_brk_join_enz"/>
</dbReference>
<name>A0ABS3YZ64_9BACT</name>
<dbReference type="Proteomes" id="UP000677244">
    <property type="component" value="Unassembled WGS sequence"/>
</dbReference>
<dbReference type="SUPFAM" id="SSF56349">
    <property type="entry name" value="DNA breaking-rejoining enzymes"/>
    <property type="match status" value="1"/>
</dbReference>
<dbReference type="EMBL" id="JAGHKO010000005">
    <property type="protein sequence ID" value="MBO9203221.1"/>
    <property type="molecule type" value="Genomic_DNA"/>
</dbReference>
<evidence type="ECO:0008006" key="3">
    <source>
        <dbReference type="Google" id="ProtNLM"/>
    </source>
</evidence>